<dbReference type="SUPFAM" id="SSF46785">
    <property type="entry name" value="Winged helix' DNA-binding domain"/>
    <property type="match status" value="1"/>
</dbReference>
<evidence type="ECO:0000313" key="4">
    <source>
        <dbReference type="Proteomes" id="UP001334005"/>
    </source>
</evidence>
<dbReference type="Proteomes" id="UP001334005">
    <property type="component" value="Unassembled WGS sequence"/>
</dbReference>
<organism evidence="3 4">
    <name type="scientific">Raoultella scottii</name>
    <dbReference type="NCBI Taxonomy" id="3040937"/>
    <lineage>
        <taxon>Bacteria</taxon>
        <taxon>Pseudomonadati</taxon>
        <taxon>Pseudomonadota</taxon>
        <taxon>Gammaproteobacteria</taxon>
        <taxon>Enterobacterales</taxon>
        <taxon>Enterobacteriaceae</taxon>
        <taxon>Klebsiella/Raoultella group</taxon>
        <taxon>Raoultella</taxon>
    </lineage>
</organism>
<name>A0ABU8Z7Q4_9ENTR</name>
<dbReference type="Gene3D" id="1.10.10.10">
    <property type="entry name" value="Winged helix-like DNA-binding domain superfamily/Winged helix DNA-binding domain"/>
    <property type="match status" value="1"/>
</dbReference>
<comment type="caution">
    <text evidence="3">The sequence shown here is derived from an EMBL/GenBank/DDBJ whole genome shotgun (WGS) entry which is preliminary data.</text>
</comment>
<dbReference type="EMBL" id="JARXNH020000055">
    <property type="protein sequence ID" value="MEK0249301.1"/>
    <property type="molecule type" value="Genomic_DNA"/>
</dbReference>
<dbReference type="PANTHER" id="PTHR43252:SF7">
    <property type="entry name" value="TRANSCRIPTIONAL REGULATOR YQJI"/>
    <property type="match status" value="1"/>
</dbReference>
<keyword evidence="4" id="KW-1185">Reference proteome</keyword>
<feature type="compositionally biased region" description="Basic and acidic residues" evidence="1">
    <location>
        <begin position="1"/>
        <end position="23"/>
    </location>
</feature>
<proteinExistence type="predicted"/>
<reference evidence="3 4" key="1">
    <citation type="submission" date="2024-03" db="EMBL/GenBank/DDBJ databases">
        <title>Two novel Raoultella species associated with bleeding cankers of broadleaf hosts, Raoultella scottia sp. nov. and Raoultella lignicola sp. nov.</title>
        <authorList>
            <person name="Brady C.L."/>
        </authorList>
    </citation>
    <scope>NUCLEOTIDE SEQUENCE [LARGE SCALE GENOMIC DNA]</scope>
    <source>
        <strain evidence="3 4">BAC 10a-01-01</strain>
    </source>
</reference>
<dbReference type="RefSeq" id="WP_095099681.1">
    <property type="nucleotide sequence ID" value="NZ_JARXNH020000055.1"/>
</dbReference>
<protein>
    <submittedName>
        <fullName evidence="3">PadR family transcriptional regulator</fullName>
    </submittedName>
</protein>
<dbReference type="PANTHER" id="PTHR43252">
    <property type="entry name" value="TRANSCRIPTIONAL REGULATOR YQJI"/>
    <property type="match status" value="1"/>
</dbReference>
<sequence length="181" mass="20621">MRNHHEEEHDSREHHGERGDRGRRGGGRRQRFFGHGELRLVILDILTRSASHGYELIKEIESLTQGNYSPSPGVIYPTLDLLQDQGLIGVEEENGRKKISISEDGRRLHAENLQSLADIQERLQARMVGCELRKNPQMKRALENFKAVLDLKVNQQAISEAQLKQIIAVIDRAAMEISQLD</sequence>
<accession>A0ABU8Z7Q4</accession>
<dbReference type="InterPro" id="IPR036388">
    <property type="entry name" value="WH-like_DNA-bd_sf"/>
</dbReference>
<dbReference type="InterPro" id="IPR036390">
    <property type="entry name" value="WH_DNA-bd_sf"/>
</dbReference>
<dbReference type="InterPro" id="IPR005149">
    <property type="entry name" value="Tscrpt_reg_PadR_N"/>
</dbReference>
<dbReference type="Pfam" id="PF03551">
    <property type="entry name" value="PadR"/>
    <property type="match status" value="1"/>
</dbReference>
<feature type="region of interest" description="Disordered" evidence="1">
    <location>
        <begin position="1"/>
        <end position="29"/>
    </location>
</feature>
<evidence type="ECO:0000256" key="1">
    <source>
        <dbReference type="SAM" id="MobiDB-lite"/>
    </source>
</evidence>
<gene>
    <name evidence="3" type="ORF">QFI66_014510</name>
</gene>
<feature type="domain" description="Transcription regulator PadR N-terminal" evidence="2">
    <location>
        <begin position="42"/>
        <end position="107"/>
    </location>
</feature>
<evidence type="ECO:0000259" key="2">
    <source>
        <dbReference type="Pfam" id="PF03551"/>
    </source>
</evidence>
<evidence type="ECO:0000313" key="3">
    <source>
        <dbReference type="EMBL" id="MEK0249301.1"/>
    </source>
</evidence>